<dbReference type="InterPro" id="IPR051531">
    <property type="entry name" value="N-acetyltransferase"/>
</dbReference>
<dbReference type="SUPFAM" id="SSF55729">
    <property type="entry name" value="Acyl-CoA N-acyltransferases (Nat)"/>
    <property type="match status" value="1"/>
</dbReference>
<proteinExistence type="predicted"/>
<dbReference type="PANTHER" id="PTHR43792">
    <property type="entry name" value="GNAT FAMILY, PUTATIVE (AFU_ORTHOLOGUE AFUA_3G00765)-RELATED-RELATED"/>
    <property type="match status" value="1"/>
</dbReference>
<name>A0ABY1GEP7_9GAMM</name>
<evidence type="ECO:0000313" key="2">
    <source>
        <dbReference type="EMBL" id="SFT49212.1"/>
    </source>
</evidence>
<dbReference type="Gene3D" id="3.40.630.30">
    <property type="match status" value="1"/>
</dbReference>
<reference evidence="2 3" key="1">
    <citation type="submission" date="2016-10" db="EMBL/GenBank/DDBJ databases">
        <authorList>
            <person name="Varghese N."/>
            <person name="Submissions S."/>
        </authorList>
    </citation>
    <scope>NUCLEOTIDE SEQUENCE [LARGE SCALE GENOMIC DNA]</scope>
    <source>
        <strain evidence="2 3">CGMCC 1.8499</strain>
    </source>
</reference>
<dbReference type="InterPro" id="IPR000182">
    <property type="entry name" value="GNAT_dom"/>
</dbReference>
<evidence type="ECO:0000313" key="3">
    <source>
        <dbReference type="Proteomes" id="UP000183805"/>
    </source>
</evidence>
<evidence type="ECO:0000259" key="1">
    <source>
        <dbReference type="PROSITE" id="PS51186"/>
    </source>
</evidence>
<comment type="caution">
    <text evidence="2">The sequence shown here is derived from an EMBL/GenBank/DDBJ whole genome shotgun (WGS) entry which is preliminary data.</text>
</comment>
<dbReference type="EMBL" id="FPAZ01000003">
    <property type="protein sequence ID" value="SFT49212.1"/>
    <property type="molecule type" value="Genomic_DNA"/>
</dbReference>
<dbReference type="Pfam" id="PF13302">
    <property type="entry name" value="Acetyltransf_3"/>
    <property type="match status" value="1"/>
</dbReference>
<gene>
    <name evidence="2" type="ORF">SAMN04487854_103286</name>
</gene>
<dbReference type="PROSITE" id="PS51186">
    <property type="entry name" value="GNAT"/>
    <property type="match status" value="1"/>
</dbReference>
<feature type="domain" description="N-acetyltransferase" evidence="1">
    <location>
        <begin position="16"/>
        <end position="160"/>
    </location>
</feature>
<protein>
    <submittedName>
        <fullName evidence="2">Protein N-acetyltransferase, RimJ/RimL family</fullName>
    </submittedName>
</protein>
<dbReference type="RefSeq" id="WP_074988689.1">
    <property type="nucleotide sequence ID" value="NZ_FPAZ01000003.1"/>
</dbReference>
<dbReference type="Proteomes" id="UP000183805">
    <property type="component" value="Unassembled WGS sequence"/>
</dbReference>
<accession>A0ABY1GEP7</accession>
<sequence>MKNIYLRPLIETDITETYLEYFKDDDVLLFLEVTNSELTRESVIAYIKNGVETKDYYMYAICLIENDQHIGNLKIGPIDRKQKISDLVTVIWNKSYWGKGLASEAIKLGNKLAFEKHNIRKLHGGMYSDNIGSIKAYTKAGWIIEATLQNHYILNGKLQDRVIVSCFNPSYFDA</sequence>
<keyword evidence="3" id="KW-1185">Reference proteome</keyword>
<dbReference type="InterPro" id="IPR016181">
    <property type="entry name" value="Acyl_CoA_acyltransferase"/>
</dbReference>
<organism evidence="2 3">
    <name type="scientific">Pseudoalteromonas lipolytica</name>
    <dbReference type="NCBI Taxonomy" id="570156"/>
    <lineage>
        <taxon>Bacteria</taxon>
        <taxon>Pseudomonadati</taxon>
        <taxon>Pseudomonadota</taxon>
        <taxon>Gammaproteobacteria</taxon>
        <taxon>Alteromonadales</taxon>
        <taxon>Pseudoalteromonadaceae</taxon>
        <taxon>Pseudoalteromonas</taxon>
    </lineage>
</organism>